<dbReference type="InterPro" id="IPR001611">
    <property type="entry name" value="Leu-rich_rpt"/>
</dbReference>
<feature type="non-terminal residue" evidence="4">
    <location>
        <position position="1"/>
    </location>
</feature>
<keyword evidence="2" id="KW-0677">Repeat</keyword>
<dbReference type="PANTHER" id="PTHR45752:SF195">
    <property type="entry name" value="LEUCINE-RICH REPEAT (LRR) FAMILY PROTEIN-RELATED"/>
    <property type="match status" value="1"/>
</dbReference>
<keyword evidence="1" id="KW-0433">Leucine-rich repeat</keyword>
<reference evidence="4" key="1">
    <citation type="journal article" date="2015" name="Nature">
        <title>Complex archaea that bridge the gap between prokaryotes and eukaryotes.</title>
        <authorList>
            <person name="Spang A."/>
            <person name="Saw J.H."/>
            <person name="Jorgensen S.L."/>
            <person name="Zaremba-Niedzwiedzka K."/>
            <person name="Martijn J."/>
            <person name="Lind A.E."/>
            <person name="van Eijk R."/>
            <person name="Schleper C."/>
            <person name="Guy L."/>
            <person name="Ettema T.J."/>
        </authorList>
    </citation>
    <scope>NUCLEOTIDE SEQUENCE</scope>
</reference>
<comment type="caution">
    <text evidence="4">The sequence shown here is derived from an EMBL/GenBank/DDBJ whole genome shotgun (WGS) entry which is preliminary data.</text>
</comment>
<dbReference type="PANTHER" id="PTHR45752">
    <property type="entry name" value="LEUCINE-RICH REPEAT-CONTAINING"/>
    <property type="match status" value="1"/>
</dbReference>
<dbReference type="AlphaFoldDB" id="A0A0F9E766"/>
<accession>A0A0F9E766</accession>
<dbReference type="InterPro" id="IPR003591">
    <property type="entry name" value="Leu-rich_rpt_typical-subtyp"/>
</dbReference>
<evidence type="ECO:0000259" key="3">
    <source>
        <dbReference type="Pfam" id="PF23598"/>
    </source>
</evidence>
<gene>
    <name evidence="4" type="ORF">LCGC14_2460700</name>
</gene>
<dbReference type="SMART" id="SM00364">
    <property type="entry name" value="LRR_BAC"/>
    <property type="match status" value="4"/>
</dbReference>
<dbReference type="Pfam" id="PF23598">
    <property type="entry name" value="LRR_14"/>
    <property type="match status" value="1"/>
</dbReference>
<dbReference type="InterPro" id="IPR032675">
    <property type="entry name" value="LRR_dom_sf"/>
</dbReference>
<proteinExistence type="predicted"/>
<evidence type="ECO:0000313" key="4">
    <source>
        <dbReference type="EMBL" id="KKL19913.1"/>
    </source>
</evidence>
<dbReference type="InterPro" id="IPR055414">
    <property type="entry name" value="LRR_R13L4/SHOC2-like"/>
</dbReference>
<organism evidence="4">
    <name type="scientific">marine sediment metagenome</name>
    <dbReference type="NCBI Taxonomy" id="412755"/>
    <lineage>
        <taxon>unclassified sequences</taxon>
        <taxon>metagenomes</taxon>
        <taxon>ecological metagenomes</taxon>
    </lineage>
</organism>
<dbReference type="PRINTS" id="PR00019">
    <property type="entry name" value="LEURICHRPT"/>
</dbReference>
<dbReference type="SMART" id="SM00369">
    <property type="entry name" value="LRR_TYP"/>
    <property type="match status" value="3"/>
</dbReference>
<dbReference type="SUPFAM" id="SSF52058">
    <property type="entry name" value="L domain-like"/>
    <property type="match status" value="1"/>
</dbReference>
<evidence type="ECO:0000256" key="2">
    <source>
        <dbReference type="ARBA" id="ARBA00022737"/>
    </source>
</evidence>
<name>A0A0F9E766_9ZZZZ</name>
<dbReference type="InterPro" id="IPR050715">
    <property type="entry name" value="LRR-SigEffector_domain"/>
</dbReference>
<evidence type="ECO:0000256" key="1">
    <source>
        <dbReference type="ARBA" id="ARBA00022614"/>
    </source>
</evidence>
<protein>
    <recommendedName>
        <fullName evidence="3">Disease resistance R13L4/SHOC-2-like LRR domain-containing protein</fullName>
    </recommendedName>
</protein>
<dbReference type="EMBL" id="LAZR01038307">
    <property type="protein sequence ID" value="KKL19913.1"/>
    <property type="molecule type" value="Genomic_DNA"/>
</dbReference>
<dbReference type="PROSITE" id="PS51450">
    <property type="entry name" value="LRR"/>
    <property type="match status" value="2"/>
</dbReference>
<dbReference type="Gene3D" id="3.80.10.10">
    <property type="entry name" value="Ribonuclease Inhibitor"/>
    <property type="match status" value="2"/>
</dbReference>
<feature type="domain" description="Disease resistance R13L4/SHOC-2-like LRR" evidence="3">
    <location>
        <begin position="27"/>
        <end position="115"/>
    </location>
</feature>
<sequence>LHFLDLSINRLTTLPKSIMKLESLQELNLWGNELTILPESIGNLKSLQVLDLRMNRLTTLPESIIKLESLQELNLWGNNLSTLPGLIGNLKSPQKLDLSIFNGDFDRNMERLKQLIKNPQLIDLDSFYDFPPGFESFVSYAVYDGGFFRKKECILQDLKDLMDPDSFLENIPESTTHLTLNLIHSKMIPDSIRRLKDLTYLALIIYELDDFPSVFRGLNALKFLLIRSEIGTRLPHELLELQSLETFCLGGALRIHQFADFTPDEQSRRITNELIDSGVIFMDYDE</sequence>